<evidence type="ECO:0000259" key="8">
    <source>
        <dbReference type="Pfam" id="PF25036"/>
    </source>
</evidence>
<feature type="compositionally biased region" description="Polar residues" evidence="4">
    <location>
        <begin position="703"/>
        <end position="728"/>
    </location>
</feature>
<keyword evidence="3" id="KW-0445">Lipid transport</keyword>
<keyword evidence="10" id="KW-1185">Reference proteome</keyword>
<dbReference type="Pfam" id="PF25036">
    <property type="entry name" value="VPS13_VAB"/>
    <property type="match status" value="2"/>
</dbReference>
<name>A0AAD9UCI0_RIDPI</name>
<feature type="compositionally biased region" description="Basic and acidic residues" evidence="4">
    <location>
        <begin position="1491"/>
        <end position="1503"/>
    </location>
</feature>
<feature type="compositionally biased region" description="Low complexity" evidence="4">
    <location>
        <begin position="683"/>
        <end position="692"/>
    </location>
</feature>
<evidence type="ECO:0000256" key="2">
    <source>
        <dbReference type="ARBA" id="ARBA00022448"/>
    </source>
</evidence>
<feature type="domain" description="VPS13-like middle region" evidence="7">
    <location>
        <begin position="2010"/>
        <end position="2229"/>
    </location>
</feature>
<comment type="similarity">
    <text evidence="1">Belongs to the VPS13 family.</text>
</comment>
<keyword evidence="5" id="KW-0812">Transmembrane</keyword>
<dbReference type="EMBL" id="JAODUO010000273">
    <property type="protein sequence ID" value="KAK2184279.1"/>
    <property type="molecule type" value="Genomic_DNA"/>
</dbReference>
<evidence type="ECO:0008006" key="11">
    <source>
        <dbReference type="Google" id="ProtNLM"/>
    </source>
</evidence>
<dbReference type="GO" id="GO:0006623">
    <property type="term" value="P:protein targeting to vacuole"/>
    <property type="evidence" value="ECO:0007669"/>
    <property type="project" value="TreeGrafter"/>
</dbReference>
<feature type="compositionally biased region" description="Basic and acidic residues" evidence="4">
    <location>
        <begin position="814"/>
        <end position="827"/>
    </location>
</feature>
<evidence type="ECO:0000256" key="4">
    <source>
        <dbReference type="SAM" id="MobiDB-lite"/>
    </source>
</evidence>
<dbReference type="CDD" id="cd23453">
    <property type="entry name" value="beta-trefoil_Ricin_VPS13D"/>
    <property type="match status" value="1"/>
</dbReference>
<feature type="region of interest" description="Disordered" evidence="4">
    <location>
        <begin position="1486"/>
        <end position="1506"/>
    </location>
</feature>
<feature type="compositionally biased region" description="Polar residues" evidence="4">
    <location>
        <begin position="804"/>
        <end position="813"/>
    </location>
</feature>
<evidence type="ECO:0000259" key="6">
    <source>
        <dbReference type="Pfam" id="PF12624"/>
    </source>
</evidence>
<comment type="caution">
    <text evidence="9">The sequence shown here is derived from an EMBL/GenBank/DDBJ whole genome shotgun (WGS) entry which is preliminary data.</text>
</comment>
<dbReference type="PANTHER" id="PTHR16166:SF141">
    <property type="entry name" value="INTERMEMBRANE LIPID TRANSFER PROTEIN VPS13D"/>
    <property type="match status" value="1"/>
</dbReference>
<accession>A0AAD9UCI0</accession>
<keyword evidence="5" id="KW-1133">Transmembrane helix</keyword>
<evidence type="ECO:0000256" key="3">
    <source>
        <dbReference type="ARBA" id="ARBA00023055"/>
    </source>
</evidence>
<keyword evidence="2" id="KW-0813">Transport</keyword>
<feature type="domain" description="Vacuolar protein sorting-associated protein 13 VPS13 adaptor binding" evidence="8">
    <location>
        <begin position="2830"/>
        <end position="3093"/>
    </location>
</feature>
<feature type="domain" description="Chorein N-terminal" evidence="6">
    <location>
        <begin position="15"/>
        <end position="618"/>
    </location>
</feature>
<dbReference type="InterPro" id="IPR056747">
    <property type="entry name" value="VPS13-like_M"/>
</dbReference>
<reference evidence="9" key="1">
    <citation type="journal article" date="2023" name="Mol. Biol. Evol.">
        <title>Third-Generation Sequencing Reveals the Adaptive Role of the Epigenome in Three Deep-Sea Polychaetes.</title>
        <authorList>
            <person name="Perez M."/>
            <person name="Aroh O."/>
            <person name="Sun Y."/>
            <person name="Lan Y."/>
            <person name="Juniper S.K."/>
            <person name="Young C.R."/>
            <person name="Angers B."/>
            <person name="Qian P.Y."/>
        </authorList>
    </citation>
    <scope>NUCLEOTIDE SEQUENCE</scope>
    <source>
        <strain evidence="9">R07B-5</strain>
    </source>
</reference>
<dbReference type="GO" id="GO:0007005">
    <property type="term" value="P:mitochondrion organization"/>
    <property type="evidence" value="ECO:0007669"/>
    <property type="project" value="TreeGrafter"/>
</dbReference>
<dbReference type="InterPro" id="IPR026847">
    <property type="entry name" value="VPS13"/>
</dbReference>
<evidence type="ECO:0000313" key="9">
    <source>
        <dbReference type="EMBL" id="KAK2184279.1"/>
    </source>
</evidence>
<feature type="transmembrane region" description="Helical" evidence="5">
    <location>
        <begin position="3689"/>
        <end position="3707"/>
    </location>
</feature>
<keyword evidence="5" id="KW-0472">Membrane</keyword>
<dbReference type="Pfam" id="PF12624">
    <property type="entry name" value="VPS13_N"/>
    <property type="match status" value="1"/>
</dbReference>
<organism evidence="9 10">
    <name type="scientific">Ridgeia piscesae</name>
    <name type="common">Tubeworm</name>
    <dbReference type="NCBI Taxonomy" id="27915"/>
    <lineage>
        <taxon>Eukaryota</taxon>
        <taxon>Metazoa</taxon>
        <taxon>Spiralia</taxon>
        <taxon>Lophotrochozoa</taxon>
        <taxon>Annelida</taxon>
        <taxon>Polychaeta</taxon>
        <taxon>Sedentaria</taxon>
        <taxon>Canalipalpata</taxon>
        <taxon>Sabellida</taxon>
        <taxon>Siboglinidae</taxon>
        <taxon>Ridgeia</taxon>
    </lineage>
</organism>
<evidence type="ECO:0000259" key="7">
    <source>
        <dbReference type="Pfam" id="PF25033"/>
    </source>
</evidence>
<feature type="transmembrane region" description="Helical" evidence="5">
    <location>
        <begin position="3714"/>
        <end position="3740"/>
    </location>
</feature>
<protein>
    <recommendedName>
        <fullName evidence="11">Vacuolar protein sorting-associated protein 13D</fullName>
    </recommendedName>
</protein>
<dbReference type="GO" id="GO:0045053">
    <property type="term" value="P:protein retention in Golgi apparatus"/>
    <property type="evidence" value="ECO:0007669"/>
    <property type="project" value="TreeGrafter"/>
</dbReference>
<evidence type="ECO:0000256" key="5">
    <source>
        <dbReference type="SAM" id="Phobius"/>
    </source>
</evidence>
<feature type="region of interest" description="Disordered" evidence="4">
    <location>
        <begin position="683"/>
        <end position="728"/>
    </location>
</feature>
<feature type="region of interest" description="Disordered" evidence="4">
    <location>
        <begin position="172"/>
        <end position="203"/>
    </location>
</feature>
<feature type="region of interest" description="Disordered" evidence="4">
    <location>
        <begin position="804"/>
        <end position="827"/>
    </location>
</feature>
<dbReference type="InterPro" id="IPR026854">
    <property type="entry name" value="VPS13_N"/>
</dbReference>
<feature type="region of interest" description="Disordered" evidence="4">
    <location>
        <begin position="500"/>
        <end position="532"/>
    </location>
</feature>
<dbReference type="PANTHER" id="PTHR16166">
    <property type="entry name" value="VACUOLAR PROTEIN SORTING-ASSOCIATED PROTEIN VPS13"/>
    <property type="match status" value="1"/>
</dbReference>
<dbReference type="GO" id="GO:0006869">
    <property type="term" value="P:lipid transport"/>
    <property type="evidence" value="ECO:0007669"/>
    <property type="project" value="UniProtKB-KW"/>
</dbReference>
<evidence type="ECO:0000313" key="10">
    <source>
        <dbReference type="Proteomes" id="UP001209878"/>
    </source>
</evidence>
<proteinExistence type="inferred from homology"/>
<feature type="domain" description="Vacuolar protein sorting-associated protein 13 VPS13 adaptor binding" evidence="8">
    <location>
        <begin position="2465"/>
        <end position="2743"/>
    </location>
</feature>
<dbReference type="Pfam" id="PF25033">
    <property type="entry name" value="VPS13_M"/>
    <property type="match status" value="1"/>
</dbReference>
<dbReference type="InterPro" id="IPR009543">
    <property type="entry name" value="VPS13_VAB"/>
</dbReference>
<gene>
    <name evidence="9" type="ORF">NP493_274g03004</name>
</gene>
<dbReference type="Proteomes" id="UP001209878">
    <property type="component" value="Unassembled WGS sequence"/>
</dbReference>
<sequence>MRRNVSPLPLRISCTPRVALDITLDKFVVALSEQQYRDMVLWMKEFDRYDRAYKYRKWRPTCSVRESPSKWWKFAITAQLETIHDRNQRQSMKYLVARVHDINTYAEAFTEYLALDPRYIDDELKAQMEEVEQTWTFQEMRGLREVLLDKFSREEKQLNVLTQRTPSRWRWLRQQQQGEQGKSVKPIPEQPEEVGSPEATPQRPGLFKQEIMDVLQDNAENNTLLKRDAVFAHLNFTLEKGTLKLLSSVSTPSDIDLSLIRTETILELECDAVGMEFESRPRTKGMKFSITVGGLYLRDHITAHSIMPVLVAPQMRDRSTSGGWHIFTTGSLNEDHSTYGGSYRGSCQSSSGMSQSSPCTQTTDLFTLMYEQNPFHSKADYKLEVKTKPLDIVCNPAAIKRVMDFFAIQHRHGLHNRDLAEVAKLHYLELKKQTQAEIKETLDQFLEGNEQVRAKRWDCELDISAPQFILAENFTDPRTMMVVFDLGHLHFRNKAAGIDPTFRSSRENSEDTDDDFVTPCSSPPSSDAEGDDSADMSFLLKYTLNLCDVQMMVGKGGREHWKYAHLKGTSPLHIVNKFTISLQLERIPEATAEDQQRSRLVAESRLVLMQFGIHQMSLQLQSRGRSVAEVHVGGVKANFTKRVYDMSLSFTVHSLLVADALQTFGPDYELLIASHKNICLPSSLPPRESLSSPRDRRCPPASYPSNTVTPVVGQSKTPHAPSLTQSLNDPGRTLFNPLLMSDSEALIKVELEVISPICPTNTNEGETLHIANVQINNLDVIANQQTLVELISFVKRVIPQFDSPTQFMTSPQGSDKDEPNTDRDDTGELELSSRWEVHADFNRLSMMMMRVVEVDGYVTARKVATATMSQAKIWATLARDMRVEGSLGGLQLINLTPECSRHQKVFSVGHDPSMATSEQKTNLNESLFSDGAFSEKAFTFMFAKEYLPCLERSSTSQLGQNFVLTLRMASLCYTHSPQFLHEMALCMTEFREYMVLVGRSIKERATEVARTFVSLGADMGTGLSHYGSSESIDMGRRQRQRFLESALNQENSANMSRQGSDQLTLFKMNLDAVLQTPVIVLPRSCNSSQVLVLHLGRISIQNSALSVPTTPPLFQPSFNFDTSMPAPPSEEKIFVEVRDMTIYSIDLDKQQYLEQRLSRGINQFSTPQPGGYTKTSYGTPILHNTCVELSLELGQVSPAVCVKFNVGVTDDDATEGVFSMHPHDDGVTIQSVKSDEILHIKGKVVTPLRLVLSKHVYEQLLDTMNNLTPNVDMASAYTDSTNTLMADSSDVLDKAGEPMHSASNISRCSSLDQTPTATGINLIGTSQSSKSIALNVITVKFAMPIFNIQLTGDVGEGEEGFLDMKFQEFFVNLEKSDSYITSVNISLQSLIVEDLLEPKDSRHRHLVTSYSMLRRKSSTSSDSNKRFCSTSCPTSMLETQLPDMPNSLPSVFCEENVFADYAPKTRSSGNAGKMEARRSISLVNCPMRSTPKTEEEPQKKSGVEPDDDEDLLVHIRVVLVDKKSPQFETTYNKTWVVLLDFLGMGANVDNISTKCDDKAPSTPSHDTNSPRILMVNETDYELALVNVCGFTSQVSLREGNVSVTGQLASISLRDESPHARLYRERFGSPDRHLRRDFDMSVKLRMTSVCYVHTQRFLLETLAFCQHFLQLQHLLGQMRAASAGWKVMERAVRSQRVRLDIEAGAPKILIPHSSNSTDILVVNLGTLSVSNTFTAADSPGTVREREATESRTNMAAMTQSIYGSLDHDMRGNVNVDMESPLSSHFDIPSDSNSTLNSFYSALGTPTGSTTMTGMCATQRMSTPEAPRALFVCGPTEPDPANYKCLLDIMQVVLMDIDLFAAQWRCKEFGGAGGTAGTKSAPDLLEFPSYFVHREEQKLLEETCKLTLQVERNLESDISHTSPDMRVDGTLTAVQCSLDLRQYQLIKGILMHNIGEEVGEFQRPLMSHLQDPQMQVNLHNVTLELLQSRGDDHETEIPLARCDFIKSHLVFESFSDGTKDIDLVSHEIVIHDTRYRDAPANARPNVFSKILQPSKNCTDPSALQMELHFRSTKESTRFTVLLNNMRLMGVFDWLLALRTFIMVEVPNPFENGAEERKENSLKRSCIRAHTMSAGVISKRATYVEPKESMFELKVNVTDTEFVVVEDTTAWDTNAVILKCTAVLMYCPYLYERPLTCSLQSLEVFSCCLAAEDDTALSIIDPVTVAMELNTAAQLHKINSPPAGLLDATSPLDRSPILEVKADGMCICFIDDCQDADVPLAELNFTSLYCLHRLSGYGNSKASFRLTGDYYNRSLSGWEPFLEMWRCQLHWQTGLLDDVNKVTATAQDVLNLNITSVLLNLYQTTTMKWTEDYYKDTVSRSGYLSSSRRRTPFIPFALRNNTGSELWFTTIISTPSRMEMPLSPGRLTTGSPSSQELTDWKHVKSGEEVSFLIEERQKTRHKNTHELRVHKLVVKVAGWKEVSPLSVDKVGVYFREARPEMDKSSAIFTEVPPARIVFDVTVGSSAKKLITVRSALVIHNRLDDPMEVLLENTLSTVGAKDMVMRVNSGRYMAMPLSMVHCKIRARPFAHSLRWCHRSTLWQHVEKAGEVFCVQVRRLHYPPDTAIRRSVSSLQQASIYGQPGHVITFMPPVRVDNLLPVDLIYYIKGTDIRGTIKPGRIASLVTADITQALELGVELENFPSCKELVIPAGTKDYKVKLRLYDTAERLLALSVHIKAGTGGSLKVGTGGSLKVGTGGSLKVGTGGSLKVGTGGSLKVGTGGSLKPPTRLACPLSTTQFLCVCLTVVCVSPLLAGQQDWPAPCLQLSFCIFVLQLSVSAPYWLVNKTGLPLVFKQDGCSESAAGQFEEHELARSVTPLSFCYARRDQPMLCHKFSLERGIGVRQLHVISNDARPDWVYNIGIEVRQGRGRYCDTNIITFTPRYQLDNRSQYKLAFAQRHLVSGQNPSVDDYLSALPSCTLTFHWPRIDLDQLLCVRMMGDPHYCWSGGFRVDTVDSFHINMRGERNCCMFLRVDIVLHGATYFVVFTDADQMPPPYRIDNYCEVSLVYYQTKVTEERLRSHIKARTSVPYAWDEPMLPPYLTVSVPGGTSATYNMHVLEEGAQLCYENFIYIAFTATFRSYDAFVESQELVLDVVPGDKVVLKRKEQGKRSQLWRMTSQGMLQHEGSSAPRDPRIKKTSANDVTYVLDIADIALRPSVEVSLILRKPDERRKTTQTWKFTEDGRLCCGPGNAMCVQSKEGVFGLREDIPIEMMIGRQKMRPGSGFLSVKVITDGPTRVLQIMDVTHQNYLARTSSDWVLIEQERQRPSLKDGHRRLSISSTKEVQEPNFEVVVSLKAGVGISLVNHVPEELVYITLKNIEVKLSSTSSGQILDASVGNIQVDNQLFGTYEPVLLFVTPPNAESPVEPTPALQVYVHRIPNKKWNADIYKEFLVTLTRMTLHIEEKLLWKLLLFSNFHKITTELDALNDDENSYNSQRALSAAVSATLKRYYFGRLRANVNRITMSMLTCSQLPHDLLTIKKTLGMPLVKFENAKVELGQAAKILGSVDFLGNPLGLFNDVTEGIYGLIDGNVGGLLKSVTHGVSNSAAKVAGTLSDGVGIVAFDERHQLVRQEILRETMGNSRQHLMAGVRGFTHGILGGLTSIVTQTYTGTMESGFEGLITSFVPFFQCHITGFVTFFQGLITSFVTFFQCHITGFVTFFQGLITSFVTFFQCLITSFVTFFQGLITSFVTFFQGLITGFGKGVVGTVAKPLAGVLDLASGAASAVRDTSRTASHHMQKRARKPRCCFGPRGLLPVYSEHHANAQEYLFTLNKNNYGEMFVAIEQLQKNNEDSVRVLLSSDRVYFLGHHEPIGFRGTDHYNIMLDVPYNKLYQCRAIPYEGKFYIELTMKADNEMGVPAIDPKKRPKVRCDSEEIAQKVTSQILYAKNLYDETKQTLPTDDDSQLDS</sequence>
<evidence type="ECO:0000256" key="1">
    <source>
        <dbReference type="ARBA" id="ARBA00006545"/>
    </source>
</evidence>